<keyword evidence="7 8" id="KW-0472">Membrane</keyword>
<protein>
    <submittedName>
        <fullName evidence="10">Iron ABC transporter permease</fullName>
    </submittedName>
</protein>
<evidence type="ECO:0000256" key="1">
    <source>
        <dbReference type="ARBA" id="ARBA00004429"/>
    </source>
</evidence>
<dbReference type="CDD" id="cd06261">
    <property type="entry name" value="TM_PBP2"/>
    <property type="match status" value="2"/>
</dbReference>
<dbReference type="InterPro" id="IPR000515">
    <property type="entry name" value="MetI-like"/>
</dbReference>
<feature type="transmembrane region" description="Helical" evidence="8">
    <location>
        <begin position="125"/>
        <end position="145"/>
    </location>
</feature>
<dbReference type="SUPFAM" id="SSF161098">
    <property type="entry name" value="MetI-like"/>
    <property type="match status" value="2"/>
</dbReference>
<organism evidence="10 11">
    <name type="scientific">PS1 clade bacterium</name>
    <dbReference type="NCBI Taxonomy" id="2175152"/>
    <lineage>
        <taxon>Bacteria</taxon>
        <taxon>Pseudomonadati</taxon>
        <taxon>Pseudomonadota</taxon>
        <taxon>Alphaproteobacteria</taxon>
        <taxon>PS1 clade</taxon>
    </lineage>
</organism>
<dbReference type="PANTHER" id="PTHR43357">
    <property type="entry name" value="INNER MEMBRANE ABC TRANSPORTER PERMEASE PROTEIN YDCV"/>
    <property type="match status" value="1"/>
</dbReference>
<keyword evidence="3" id="KW-1003">Cell membrane</keyword>
<evidence type="ECO:0000256" key="7">
    <source>
        <dbReference type="ARBA" id="ARBA00023136"/>
    </source>
</evidence>
<dbReference type="EMBL" id="JADHOK010000013">
    <property type="protein sequence ID" value="MBL6761445.1"/>
    <property type="molecule type" value="Genomic_DNA"/>
</dbReference>
<dbReference type="AlphaFoldDB" id="A0A937L6E4"/>
<evidence type="ECO:0000256" key="6">
    <source>
        <dbReference type="ARBA" id="ARBA00022989"/>
    </source>
</evidence>
<feature type="domain" description="ABC transmembrane type-1" evidence="9">
    <location>
        <begin position="44"/>
        <end position="244"/>
    </location>
</feature>
<feature type="domain" description="ABC transmembrane type-1" evidence="9">
    <location>
        <begin position="314"/>
        <end position="509"/>
    </location>
</feature>
<dbReference type="GO" id="GO:0005886">
    <property type="term" value="C:plasma membrane"/>
    <property type="evidence" value="ECO:0007669"/>
    <property type="project" value="UniProtKB-SubCell"/>
</dbReference>
<comment type="subcellular location">
    <subcellularLocation>
        <location evidence="1">Cell inner membrane</location>
        <topology evidence="1">Multi-pass membrane protein</topology>
    </subcellularLocation>
    <subcellularLocation>
        <location evidence="8">Cell membrane</location>
        <topology evidence="8">Multi-pass membrane protein</topology>
    </subcellularLocation>
</comment>
<keyword evidence="5 8" id="KW-0812">Transmembrane</keyword>
<keyword evidence="4" id="KW-0997">Cell inner membrane</keyword>
<evidence type="ECO:0000259" key="9">
    <source>
        <dbReference type="PROSITE" id="PS50928"/>
    </source>
</evidence>
<feature type="transmembrane region" description="Helical" evidence="8">
    <location>
        <begin position="225"/>
        <end position="245"/>
    </location>
</feature>
<comment type="similarity">
    <text evidence="8">Belongs to the binding-protein-dependent transport system permease family.</text>
</comment>
<feature type="transmembrane region" description="Helical" evidence="8">
    <location>
        <begin position="273"/>
        <end position="298"/>
    </location>
</feature>
<feature type="transmembrane region" description="Helical" evidence="8">
    <location>
        <begin position="352"/>
        <end position="374"/>
    </location>
</feature>
<evidence type="ECO:0000313" key="11">
    <source>
        <dbReference type="Proteomes" id="UP000785783"/>
    </source>
</evidence>
<dbReference type="Proteomes" id="UP000785783">
    <property type="component" value="Unassembled WGS sequence"/>
</dbReference>
<dbReference type="Gene3D" id="1.10.3720.10">
    <property type="entry name" value="MetI-like"/>
    <property type="match status" value="2"/>
</dbReference>
<dbReference type="PROSITE" id="PS50928">
    <property type="entry name" value="ABC_TM1"/>
    <property type="match status" value="2"/>
</dbReference>
<feature type="transmembrane region" description="Helical" evidence="8">
    <location>
        <begin position="47"/>
        <end position="72"/>
    </location>
</feature>
<reference evidence="10" key="1">
    <citation type="submission" date="2020-10" db="EMBL/GenBank/DDBJ databases">
        <title>Microbiome of the Black Sea water column analyzed by genome centric metagenomics.</title>
        <authorList>
            <person name="Cabello-Yeves P.J."/>
            <person name="Callieri C."/>
            <person name="Picazo A."/>
            <person name="Mehrshad M."/>
            <person name="Haro-Moreno J.M."/>
            <person name="Roda-Garcia J."/>
            <person name="Dzembekova N."/>
            <person name="Slabakova V."/>
            <person name="Slabakova N."/>
            <person name="Moncheva S."/>
            <person name="Rodriguez-Valera F."/>
        </authorList>
    </citation>
    <scope>NUCLEOTIDE SEQUENCE</scope>
    <source>
        <strain evidence="10">BS307-5m-G5</strain>
    </source>
</reference>
<evidence type="ECO:0000256" key="8">
    <source>
        <dbReference type="RuleBase" id="RU363032"/>
    </source>
</evidence>
<evidence type="ECO:0000256" key="4">
    <source>
        <dbReference type="ARBA" id="ARBA00022519"/>
    </source>
</evidence>
<comment type="caution">
    <text evidence="10">The sequence shown here is derived from an EMBL/GenBank/DDBJ whole genome shotgun (WGS) entry which is preliminary data.</text>
</comment>
<keyword evidence="6 8" id="KW-1133">Transmembrane helix</keyword>
<accession>A0A937L6E4</accession>
<feature type="transmembrane region" description="Helical" evidence="8">
    <location>
        <begin position="380"/>
        <end position="398"/>
    </location>
</feature>
<proteinExistence type="inferred from homology"/>
<dbReference type="Pfam" id="PF00528">
    <property type="entry name" value="BPD_transp_1"/>
    <property type="match status" value="2"/>
</dbReference>
<feature type="transmembrane region" description="Helical" evidence="8">
    <location>
        <begin position="318"/>
        <end position="340"/>
    </location>
</feature>
<evidence type="ECO:0000313" key="10">
    <source>
        <dbReference type="EMBL" id="MBL6761445.1"/>
    </source>
</evidence>
<dbReference type="GO" id="GO:0055085">
    <property type="term" value="P:transmembrane transport"/>
    <property type="evidence" value="ECO:0007669"/>
    <property type="project" value="InterPro"/>
</dbReference>
<evidence type="ECO:0000256" key="5">
    <source>
        <dbReference type="ARBA" id="ARBA00022692"/>
    </source>
</evidence>
<sequence>MWGVASALAAALPLSVLIGLAWLAAQPDAPVWGHLIANVLPQQAATTALLMLGVGALTAFIGTLGAWIVTFYPIPLRRLIGWSLLLPLAMPTYLMAYSYGDFLDQAGPLYQLWQSVLPASAYPDFRSLTGAVILLSLALYPYVYISARTAFVQQSAVMIEAGRTLGLTPLACFLRIGLPLARPAIIVGVALVLMECMNDIGAVEFLGVNTLTLGVYDTWVVRGNLAGAAQLALTLLAFMALLLALERSQRGDSAHYQRQGRRRNLPDFQCGRAMLYAMSGFCLLPIALGFILPVFLLLAHLPDASWPAGLTRAALHSVALAAVAAVLAAALAIVLAFAARNGGATRRALTRIAALGYAVPGTVLALGIMTVLAFLAEASLGWLVLSGSAVALVIVYVVRFLSLSFGTLEAGYTQIAPGLDMAARSLGANLNATLTRVHIPLLRAPLVTAMLLVFVDVMKELPATLILRPFDFETLATGVYTYASLGQMEDAALPALIILAVGLLPVILGVGVMERLRRR</sequence>
<dbReference type="InterPro" id="IPR035906">
    <property type="entry name" value="MetI-like_sf"/>
</dbReference>
<feature type="transmembrane region" description="Helical" evidence="8">
    <location>
        <begin position="79"/>
        <end position="99"/>
    </location>
</feature>
<feature type="transmembrane region" description="Helical" evidence="8">
    <location>
        <begin position="491"/>
        <end position="513"/>
    </location>
</feature>
<evidence type="ECO:0000256" key="3">
    <source>
        <dbReference type="ARBA" id="ARBA00022475"/>
    </source>
</evidence>
<gene>
    <name evidence="10" type="ORF">ISQ19_01980</name>
</gene>
<keyword evidence="2 8" id="KW-0813">Transport</keyword>
<dbReference type="PANTHER" id="PTHR43357:SF3">
    <property type="entry name" value="FE(3+)-TRANSPORT SYSTEM PERMEASE PROTEIN FBPB 2"/>
    <property type="match status" value="1"/>
</dbReference>
<feature type="transmembrane region" description="Helical" evidence="8">
    <location>
        <begin position="441"/>
        <end position="458"/>
    </location>
</feature>
<evidence type="ECO:0000256" key="2">
    <source>
        <dbReference type="ARBA" id="ARBA00022448"/>
    </source>
</evidence>
<name>A0A937L6E4_9PROT</name>